<gene>
    <name evidence="2" type="ORF">CTI12_AA318590</name>
</gene>
<dbReference type="AlphaFoldDB" id="A0A2U1N1N7"/>
<evidence type="ECO:0000313" key="3">
    <source>
        <dbReference type="Proteomes" id="UP000245207"/>
    </source>
</evidence>
<feature type="compositionally biased region" description="Basic and acidic residues" evidence="1">
    <location>
        <begin position="44"/>
        <end position="53"/>
    </location>
</feature>
<feature type="region of interest" description="Disordered" evidence="1">
    <location>
        <begin position="1"/>
        <end position="113"/>
    </location>
</feature>
<keyword evidence="3" id="KW-1185">Reference proteome</keyword>
<protein>
    <submittedName>
        <fullName evidence="2">Uncharacterized protein</fullName>
    </submittedName>
</protein>
<feature type="compositionally biased region" description="Basic and acidic residues" evidence="1">
    <location>
        <begin position="1"/>
        <end position="16"/>
    </location>
</feature>
<dbReference type="EMBL" id="PKPP01003834">
    <property type="protein sequence ID" value="PWA67412.1"/>
    <property type="molecule type" value="Genomic_DNA"/>
</dbReference>
<name>A0A2U1N1N7_ARTAN</name>
<dbReference type="OrthoDB" id="1750912at2759"/>
<sequence length="226" mass="25327">MEEVSKPHTVENHHVDDSDDEVDENIEMEEFNAFEGGAENNVDNQHRGHHETSEGNGYNTQAAPTSVDTTPVFSPGFTPASSETQPEVVLESQQPLSERARNATPQQPSGRGRDLRYQIRCLRKRLDEAIEYSRSIGFDMDGCERDMEKLIAGIGVHRGNKCVAWIWSRLERYGGNSRFDFASSLARGLSGGILCVWDPTMFVKNRIVSHDHFVAVEGNWCNGNVM</sequence>
<accession>A0A2U1N1N7</accession>
<comment type="caution">
    <text evidence="2">The sequence shown here is derived from an EMBL/GenBank/DDBJ whole genome shotgun (WGS) entry which is preliminary data.</text>
</comment>
<proteinExistence type="predicted"/>
<feature type="compositionally biased region" description="Polar residues" evidence="1">
    <location>
        <begin position="79"/>
        <end position="96"/>
    </location>
</feature>
<feature type="compositionally biased region" description="Acidic residues" evidence="1">
    <location>
        <begin position="17"/>
        <end position="32"/>
    </location>
</feature>
<organism evidence="2 3">
    <name type="scientific">Artemisia annua</name>
    <name type="common">Sweet wormwood</name>
    <dbReference type="NCBI Taxonomy" id="35608"/>
    <lineage>
        <taxon>Eukaryota</taxon>
        <taxon>Viridiplantae</taxon>
        <taxon>Streptophyta</taxon>
        <taxon>Embryophyta</taxon>
        <taxon>Tracheophyta</taxon>
        <taxon>Spermatophyta</taxon>
        <taxon>Magnoliopsida</taxon>
        <taxon>eudicotyledons</taxon>
        <taxon>Gunneridae</taxon>
        <taxon>Pentapetalae</taxon>
        <taxon>asterids</taxon>
        <taxon>campanulids</taxon>
        <taxon>Asterales</taxon>
        <taxon>Asteraceae</taxon>
        <taxon>Asteroideae</taxon>
        <taxon>Anthemideae</taxon>
        <taxon>Artemisiinae</taxon>
        <taxon>Artemisia</taxon>
    </lineage>
</organism>
<evidence type="ECO:0000256" key="1">
    <source>
        <dbReference type="SAM" id="MobiDB-lite"/>
    </source>
</evidence>
<reference evidence="2 3" key="1">
    <citation type="journal article" date="2018" name="Mol. Plant">
        <title>The genome of Artemisia annua provides insight into the evolution of Asteraceae family and artemisinin biosynthesis.</title>
        <authorList>
            <person name="Shen Q."/>
            <person name="Zhang L."/>
            <person name="Liao Z."/>
            <person name="Wang S."/>
            <person name="Yan T."/>
            <person name="Shi P."/>
            <person name="Liu M."/>
            <person name="Fu X."/>
            <person name="Pan Q."/>
            <person name="Wang Y."/>
            <person name="Lv Z."/>
            <person name="Lu X."/>
            <person name="Zhang F."/>
            <person name="Jiang W."/>
            <person name="Ma Y."/>
            <person name="Chen M."/>
            <person name="Hao X."/>
            <person name="Li L."/>
            <person name="Tang Y."/>
            <person name="Lv G."/>
            <person name="Zhou Y."/>
            <person name="Sun X."/>
            <person name="Brodelius P.E."/>
            <person name="Rose J.K.C."/>
            <person name="Tang K."/>
        </authorList>
    </citation>
    <scope>NUCLEOTIDE SEQUENCE [LARGE SCALE GENOMIC DNA]</scope>
    <source>
        <strain evidence="3">cv. Huhao1</strain>
        <tissue evidence="2">Leaf</tissue>
    </source>
</reference>
<feature type="compositionally biased region" description="Polar residues" evidence="1">
    <location>
        <begin position="54"/>
        <end position="72"/>
    </location>
</feature>
<evidence type="ECO:0000313" key="2">
    <source>
        <dbReference type="EMBL" id="PWA67412.1"/>
    </source>
</evidence>
<dbReference type="Proteomes" id="UP000245207">
    <property type="component" value="Unassembled WGS sequence"/>
</dbReference>